<dbReference type="GO" id="GO:0005509">
    <property type="term" value="F:calcium ion binding"/>
    <property type="evidence" value="ECO:0007669"/>
    <property type="project" value="UniProtKB-UniRule"/>
</dbReference>
<dbReference type="GO" id="GO:0005886">
    <property type="term" value="C:plasma membrane"/>
    <property type="evidence" value="ECO:0007669"/>
    <property type="project" value="InterPro"/>
</dbReference>
<dbReference type="RefSeq" id="XP_051066899.1">
    <property type="nucleotide sequence ID" value="XM_051216322.1"/>
</dbReference>
<evidence type="ECO:0000256" key="6">
    <source>
        <dbReference type="ARBA" id="ARBA00023136"/>
    </source>
</evidence>
<feature type="transmembrane region" description="Helical" evidence="9">
    <location>
        <begin position="12"/>
        <end position="29"/>
    </location>
</feature>
<comment type="subcellular location">
    <subcellularLocation>
        <location evidence="1">Membrane</location>
        <topology evidence="1">Single-pass membrane protein</topology>
    </subcellularLocation>
</comment>
<evidence type="ECO:0000313" key="11">
    <source>
        <dbReference type="EMBL" id="KAH9583642.1"/>
    </source>
</evidence>
<reference evidence="11" key="1">
    <citation type="journal article" date="2012" name="Nat. Genet.">
        <title>Whole-genome sequence of Schistosoma haematobium.</title>
        <authorList>
            <person name="Young N.D."/>
            <person name="Jex A.R."/>
            <person name="Li B."/>
            <person name="Liu S."/>
            <person name="Yang L."/>
            <person name="Xiong Z."/>
            <person name="Li Y."/>
            <person name="Cantacessi C."/>
            <person name="Hall R.S."/>
            <person name="Xu X."/>
            <person name="Chen F."/>
            <person name="Wu X."/>
            <person name="Zerlotini A."/>
            <person name="Oliveira G."/>
            <person name="Hofmann A."/>
            <person name="Zhang G."/>
            <person name="Fang X."/>
            <person name="Kang Y."/>
            <person name="Campbell B.E."/>
            <person name="Loukas A."/>
            <person name="Ranganathan S."/>
            <person name="Rollinson D."/>
            <person name="Rinaldi G."/>
            <person name="Brindley P.J."/>
            <person name="Yang H."/>
            <person name="Wang J."/>
            <person name="Wang J."/>
            <person name="Gasser R.B."/>
        </authorList>
    </citation>
    <scope>NUCLEOTIDE SEQUENCE</scope>
</reference>
<organism evidence="11 12">
    <name type="scientific">Schistosoma haematobium</name>
    <name type="common">Blood fluke</name>
    <dbReference type="NCBI Taxonomy" id="6185"/>
    <lineage>
        <taxon>Eukaryota</taxon>
        <taxon>Metazoa</taxon>
        <taxon>Spiralia</taxon>
        <taxon>Lophotrochozoa</taxon>
        <taxon>Platyhelminthes</taxon>
        <taxon>Trematoda</taxon>
        <taxon>Digenea</taxon>
        <taxon>Strigeidida</taxon>
        <taxon>Schistosomatoidea</taxon>
        <taxon>Schistosomatidae</taxon>
        <taxon>Schistosoma</taxon>
    </lineage>
</organism>
<dbReference type="Proteomes" id="UP000471633">
    <property type="component" value="Unassembled WGS sequence"/>
</dbReference>
<feature type="domain" description="Cadherin" evidence="10">
    <location>
        <begin position="522"/>
        <end position="626"/>
    </location>
</feature>
<dbReference type="EMBL" id="AMPZ03000005">
    <property type="protein sequence ID" value="KAH9583642.1"/>
    <property type="molecule type" value="Genomic_DNA"/>
</dbReference>
<dbReference type="InterPro" id="IPR002126">
    <property type="entry name" value="Cadherin-like_dom"/>
</dbReference>
<dbReference type="CTD" id="24596895"/>
<comment type="caution">
    <text evidence="11">The sequence shown here is derived from an EMBL/GenBank/DDBJ whole genome shotgun (WGS) entry which is preliminary data.</text>
</comment>
<dbReference type="InterPro" id="IPR015919">
    <property type="entry name" value="Cadherin-like_sf"/>
</dbReference>
<evidence type="ECO:0000256" key="4">
    <source>
        <dbReference type="ARBA" id="ARBA00022837"/>
    </source>
</evidence>
<dbReference type="InterPro" id="IPR050174">
    <property type="entry name" value="Protocadherin/Cadherin-CA"/>
</dbReference>
<accession>A0A922INQ2</accession>
<dbReference type="PROSITE" id="PS50268">
    <property type="entry name" value="CADHERIN_2"/>
    <property type="match status" value="6"/>
</dbReference>
<dbReference type="SMART" id="SM00112">
    <property type="entry name" value="CA"/>
    <property type="match status" value="6"/>
</dbReference>
<feature type="domain" description="Cadherin" evidence="10">
    <location>
        <begin position="361"/>
        <end position="497"/>
    </location>
</feature>
<feature type="domain" description="Cadherin" evidence="10">
    <location>
        <begin position="232"/>
        <end position="339"/>
    </location>
</feature>
<evidence type="ECO:0000313" key="12">
    <source>
        <dbReference type="Proteomes" id="UP000471633"/>
    </source>
</evidence>
<dbReference type="SUPFAM" id="SSF49313">
    <property type="entry name" value="Cadherin-like"/>
    <property type="match status" value="6"/>
</dbReference>
<evidence type="ECO:0000256" key="1">
    <source>
        <dbReference type="ARBA" id="ARBA00004167"/>
    </source>
</evidence>
<dbReference type="PRINTS" id="PR00205">
    <property type="entry name" value="CADHERIN"/>
</dbReference>
<keyword evidence="5 9" id="KW-1133">Transmembrane helix</keyword>
<keyword evidence="7" id="KW-0325">Glycoprotein</keyword>
<dbReference type="Pfam" id="PF00028">
    <property type="entry name" value="Cadherin"/>
    <property type="match status" value="2"/>
</dbReference>
<dbReference type="KEGG" id="shx:MS3_00007986"/>
<dbReference type="PROSITE" id="PS00232">
    <property type="entry name" value="CADHERIN_1"/>
    <property type="match status" value="4"/>
</dbReference>
<keyword evidence="6 9" id="KW-0472">Membrane</keyword>
<dbReference type="CDD" id="cd11304">
    <property type="entry name" value="Cadherin_repeat"/>
    <property type="match status" value="5"/>
</dbReference>
<evidence type="ECO:0000256" key="8">
    <source>
        <dbReference type="PROSITE-ProRule" id="PRU00043"/>
    </source>
</evidence>
<evidence type="ECO:0000256" key="9">
    <source>
        <dbReference type="SAM" id="Phobius"/>
    </source>
</evidence>
<feature type="domain" description="Cadherin" evidence="10">
    <location>
        <begin position="35"/>
        <end position="197"/>
    </location>
</feature>
<protein>
    <recommendedName>
        <fullName evidence="10">Cadherin domain-containing protein</fullName>
    </recommendedName>
</protein>
<keyword evidence="3" id="KW-0677">Repeat</keyword>
<dbReference type="GO" id="GO:0007156">
    <property type="term" value="P:homophilic cell adhesion via plasma membrane adhesion molecules"/>
    <property type="evidence" value="ECO:0007669"/>
    <property type="project" value="InterPro"/>
</dbReference>
<feature type="domain" description="Cadherin" evidence="10">
    <location>
        <begin position="627"/>
        <end position="761"/>
    </location>
</feature>
<evidence type="ECO:0000256" key="7">
    <source>
        <dbReference type="ARBA" id="ARBA00023180"/>
    </source>
</evidence>
<dbReference type="PANTHER" id="PTHR24028:SF146">
    <property type="entry name" value="CADHERIN 96CB, ISOFORM D-RELATED"/>
    <property type="match status" value="1"/>
</dbReference>
<keyword evidence="12" id="KW-1185">Reference proteome</keyword>
<evidence type="ECO:0000256" key="3">
    <source>
        <dbReference type="ARBA" id="ARBA00022737"/>
    </source>
</evidence>
<evidence type="ECO:0000259" key="10">
    <source>
        <dbReference type="PROSITE" id="PS50268"/>
    </source>
</evidence>
<evidence type="ECO:0000256" key="5">
    <source>
        <dbReference type="ARBA" id="ARBA00022989"/>
    </source>
</evidence>
<gene>
    <name evidence="11" type="ORF">MS3_00007986</name>
</gene>
<feature type="domain" description="Cadherin" evidence="10">
    <location>
        <begin position="762"/>
        <end position="914"/>
    </location>
</feature>
<dbReference type="Gene3D" id="2.60.40.60">
    <property type="entry name" value="Cadherins"/>
    <property type="match status" value="7"/>
</dbReference>
<keyword evidence="2 9" id="KW-0812">Transmembrane</keyword>
<sequence>MNLITFTYKQIIFYLIYLFYWIIHLFTFYHCFQYFNDLPEIKIYENLTIGQVIIKDIRSLLGVSKSNYIQLSPSSLTQFFRLDNITGNIYSISSIDLETSNLCNMEKSCCHNYQYEQLSNDLMNNQYSINQLNDNDDDTEELSNDLNHIIDNHVLKQKYQCKLTTFILASTDHDMRISPISKLHINIIDLNDNPPQFNIVSDDSMNSQSNLIYLSFLEGSLGVHTKHDLPRAFDADVSPINRVKNYLIEWDEIIHNSHQSSSLSTMTYTNDQIWSKLGPFRLIYTKSIENLVIQLDEELDREKQSIYKLRLIAQDGGDLRGSIQLIIEVDDVNEFPPIFVDSNDVNKLKDPHLYSLYTNQEIYKKQYRIKESLDIGSRIGQLKAIDYDLLMSNETINQITYHFSSNQLNWDVTHIFHLDSQSGILTLKQSLDYEKVKNYRLTIIAKDGPIKEKEIDTSKSLYRPITSTMKKSSQIIYSSTALIDIIVLDVNDNSPIILFENDHILENKYKNITNLNHALVTMNKPYEIWIKENIPKYTPIVFFNVIDYDTGQNSRISCQLLNFTELFHIHQLADLYRIETKSLLDREFMDQYTVIIKCNDMGEPMLYNTKALIIHLIDVNDTPPSFPLNIYHYHVLENSYPGTPVQPINNRYPIMNLAIDPDLNSTLIYHLESIDILNNQSNHHHNNKDNDFIQSSSSSSLLDYQLFSINPINGQIFTKGELDREKKSSLKLSLCVHDQLHLTCTKILIDLDDINDNPPQFEHNHYIIHLDENKLYTKPIIIFIVSDLDSNNKGFKFNMLFDSLNKPPQIVSKKQQNNNSLKQSNDIEHLNVSQFDQSTNDHKNLIQKYFLLKENELYLQNVLDREECANYHFYIQVQDIHYELYNNNHTQYSLISQTEIFIHINDINDNKPIFLFPNITTIAGNRLIVSCHEMFGNSIGHIKGYDPDLGINGTILYNLMITTSHIKQSLFYLDNNSGELFVNTNQLIDYCGKIITLLIIIDDQGPKINKHSTIERLLIQLDDIPMKMKLSIEYNQQFKQKWGINSNGITNLNVLTNTNNNMNSTFTIKTMLSITLGSSTIFLIGLLMTSIILMIYNKSKHRKSFFTLKKLHFKDNTIYSQHSNNGNNNNNTTNEDLICIDCKQGGFNKMLFPTATTNNNDNNNDNQHSNEYITETTEHYPTCMLKPKLISEDVFSTAVAADDNDDDDNNVHQHYHLHHGHTEQGNVQIHSHLYNPYTTHTSIGLHHCAHDSNSVNIPRLKDNSNNNNNDNKHYTFYSGAHLPSFLATHCLGQSSSLLSTPSLSPLQQKRKQLQTSSSSSSPIGIECRQNCIGDQSKYNSNLIVDHRNNCMITPGCFISNCAETELPTLKTFIQRQQQQQRNDRIAPIPVKLNIQSHCDNNQGRLNESQQIFEDNDKYNITQDYQRINKCGYEKPPLDLHEKSSPIKRIPKNVSFIPSMPCFDNYPLKKTLDSNNNEHLMNSSILRSSSGNYEICDRQHLYQFKSHPNILAYTTGVTIDDLHLNDTKHNSPTSQPINPQLSIYNKRNFLYKQNQLPPHPPHPSPPLPPFSHRFLTPPCTRKLAIQSNCNINSLLGNNRNDDYTMFSKEKQCHCTLPTMNKLPNSSKCTDLGLLFHTGNQTTTGNNNDDSTIDHVNQERRTIHNHDHYLKETSNVSCCDYMSNYESEICTQCQLINLRNSPTPPIHEIIPHSSNDCSMITTCNTDPIHTTHSIISSSDLLYCTNNHCPLFNDMNEKNDQHNEYMHHLDYSTNSLTTIQDMFNSCV</sequence>
<name>A0A922INQ2_SCHHA</name>
<proteinExistence type="predicted"/>
<keyword evidence="4 8" id="KW-0106">Calcium</keyword>
<reference evidence="11" key="3">
    <citation type="submission" date="2021-06" db="EMBL/GenBank/DDBJ databases">
        <title>Chromosome-level genome assembly for S. haematobium.</title>
        <authorList>
            <person name="Stroehlein A.J."/>
        </authorList>
    </citation>
    <scope>NUCLEOTIDE SEQUENCE</scope>
</reference>
<evidence type="ECO:0000256" key="2">
    <source>
        <dbReference type="ARBA" id="ARBA00022692"/>
    </source>
</evidence>
<reference evidence="11" key="4">
    <citation type="journal article" date="2022" name="PLoS Pathog.">
        <title>Chromosome-level genome of Schistosoma haematobium underpins genome-wide explorations of molecular variation.</title>
        <authorList>
            <person name="Stroehlein A.J."/>
            <person name="Korhonen P.K."/>
            <person name="Lee V.V."/>
            <person name="Ralph S.A."/>
            <person name="Mentink-Kane M."/>
            <person name="You H."/>
            <person name="McManus D.P."/>
            <person name="Tchuente L.T."/>
            <person name="Stothard J.R."/>
            <person name="Kaur P."/>
            <person name="Dudchenko O."/>
            <person name="Aiden E.L."/>
            <person name="Yang B."/>
            <person name="Yang H."/>
            <person name="Emery A.M."/>
            <person name="Webster B.L."/>
            <person name="Brindley P.J."/>
            <person name="Rollinson D."/>
            <person name="Chang B.C.H."/>
            <person name="Gasser R.B."/>
            <person name="Young N.D."/>
        </authorList>
    </citation>
    <scope>NUCLEOTIDE SEQUENCE</scope>
</reference>
<reference evidence="11" key="2">
    <citation type="journal article" date="2019" name="Gigascience">
        <title>High-quality Schistosoma haematobium genome achieved by single-molecule and long-range sequencing.</title>
        <authorList>
            <person name="Stroehlein A.J."/>
            <person name="Korhonen P.K."/>
            <person name="Chong T.M."/>
            <person name="Lim Y.L."/>
            <person name="Chan K.G."/>
            <person name="Webster B."/>
            <person name="Rollinson D."/>
            <person name="Brindley P.J."/>
            <person name="Gasser R.B."/>
            <person name="Young N.D."/>
        </authorList>
    </citation>
    <scope>NUCLEOTIDE SEQUENCE</scope>
</reference>
<dbReference type="InterPro" id="IPR020894">
    <property type="entry name" value="Cadherin_CS"/>
</dbReference>
<dbReference type="GeneID" id="24596895"/>
<dbReference type="PANTHER" id="PTHR24028">
    <property type="entry name" value="CADHERIN-87A"/>
    <property type="match status" value="1"/>
</dbReference>